<gene>
    <name evidence="2" type="ORF">ACFR9U_15480</name>
</gene>
<evidence type="ECO:0000259" key="1">
    <source>
        <dbReference type="Pfam" id="PF24351"/>
    </source>
</evidence>
<keyword evidence="3" id="KW-1185">Reference proteome</keyword>
<dbReference type="InterPro" id="IPR055933">
    <property type="entry name" value="DUF7511"/>
</dbReference>
<dbReference type="AlphaFoldDB" id="A0ABD6CG47"/>
<name>A0ABD6CG47_9EURY</name>
<sequence>MKETISSEEQLGTGAENYELVSVVVEYDERPNQCTIYHPDSNAIERMSSWISADTECFVDLYAER</sequence>
<dbReference type="Proteomes" id="UP001597119">
    <property type="component" value="Unassembled WGS sequence"/>
</dbReference>
<dbReference type="EMBL" id="JBHUDJ010000011">
    <property type="protein sequence ID" value="MFD1588383.1"/>
    <property type="molecule type" value="Genomic_DNA"/>
</dbReference>
<evidence type="ECO:0000313" key="2">
    <source>
        <dbReference type="EMBL" id="MFD1588383.1"/>
    </source>
</evidence>
<feature type="domain" description="DUF7511" evidence="1">
    <location>
        <begin position="19"/>
        <end position="63"/>
    </location>
</feature>
<evidence type="ECO:0000313" key="3">
    <source>
        <dbReference type="Proteomes" id="UP001597119"/>
    </source>
</evidence>
<dbReference type="Pfam" id="PF24351">
    <property type="entry name" value="DUF7511"/>
    <property type="match status" value="1"/>
</dbReference>
<reference evidence="2 3" key="1">
    <citation type="journal article" date="2019" name="Int. J. Syst. Evol. Microbiol.">
        <title>The Global Catalogue of Microorganisms (GCM) 10K type strain sequencing project: providing services to taxonomists for standard genome sequencing and annotation.</title>
        <authorList>
            <consortium name="The Broad Institute Genomics Platform"/>
            <consortium name="The Broad Institute Genome Sequencing Center for Infectious Disease"/>
            <person name="Wu L."/>
            <person name="Ma J."/>
        </authorList>
    </citation>
    <scope>NUCLEOTIDE SEQUENCE [LARGE SCALE GENOMIC DNA]</scope>
    <source>
        <strain evidence="2 3">CGMCC 1.12125</strain>
    </source>
</reference>
<dbReference type="RefSeq" id="WP_247381415.1">
    <property type="nucleotide sequence ID" value="NZ_JALLGV010000010.1"/>
</dbReference>
<proteinExistence type="predicted"/>
<comment type="caution">
    <text evidence="2">The sequence shown here is derived from an EMBL/GenBank/DDBJ whole genome shotgun (WGS) entry which is preliminary data.</text>
</comment>
<protein>
    <recommendedName>
        <fullName evidence="1">DUF7511 domain-containing protein</fullName>
    </recommendedName>
</protein>
<accession>A0ABD6CG47</accession>
<organism evidence="2 3">
    <name type="scientific">Halorientalis brevis</name>
    <dbReference type="NCBI Taxonomy" id="1126241"/>
    <lineage>
        <taxon>Archaea</taxon>
        <taxon>Methanobacteriati</taxon>
        <taxon>Methanobacteriota</taxon>
        <taxon>Stenosarchaea group</taxon>
        <taxon>Halobacteria</taxon>
        <taxon>Halobacteriales</taxon>
        <taxon>Haloarculaceae</taxon>
        <taxon>Halorientalis</taxon>
    </lineage>
</organism>